<gene>
    <name evidence="2" type="ORF">RAMLITH_10910</name>
</gene>
<evidence type="ECO:0000313" key="3">
    <source>
        <dbReference type="Proteomes" id="UP000521868"/>
    </source>
</evidence>
<dbReference type="SUPFAM" id="SSF75304">
    <property type="entry name" value="Amidase signature (AS) enzymes"/>
    <property type="match status" value="1"/>
</dbReference>
<accession>A0A7X6DFP8</accession>
<evidence type="ECO:0000259" key="1">
    <source>
        <dbReference type="Pfam" id="PF01425"/>
    </source>
</evidence>
<proteinExistence type="predicted"/>
<feature type="domain" description="Amidase" evidence="1">
    <location>
        <begin position="26"/>
        <end position="391"/>
    </location>
</feature>
<dbReference type="RefSeq" id="WP_168107443.1">
    <property type="nucleotide sequence ID" value="NZ_VTOX01000003.1"/>
</dbReference>
<comment type="caution">
    <text evidence="2">The sequence shown here is derived from an EMBL/GenBank/DDBJ whole genome shotgun (WGS) entry which is preliminary data.</text>
</comment>
<dbReference type="GO" id="GO:0003824">
    <property type="term" value="F:catalytic activity"/>
    <property type="evidence" value="ECO:0007669"/>
    <property type="project" value="InterPro"/>
</dbReference>
<dbReference type="PANTHER" id="PTHR11895">
    <property type="entry name" value="TRANSAMIDASE"/>
    <property type="match status" value="1"/>
</dbReference>
<dbReference type="Gene3D" id="3.90.1300.10">
    <property type="entry name" value="Amidase signature (AS) domain"/>
    <property type="match status" value="1"/>
</dbReference>
<dbReference type="EMBL" id="VTOX01000003">
    <property type="protein sequence ID" value="NKE66331.1"/>
    <property type="molecule type" value="Genomic_DNA"/>
</dbReference>
<dbReference type="Pfam" id="PF01425">
    <property type="entry name" value="Amidase"/>
    <property type="match status" value="1"/>
</dbReference>
<dbReference type="AlphaFoldDB" id="A0A7X6DFP8"/>
<dbReference type="InterPro" id="IPR036928">
    <property type="entry name" value="AS_sf"/>
</dbReference>
<dbReference type="InterPro" id="IPR000120">
    <property type="entry name" value="Amidase"/>
</dbReference>
<dbReference type="PANTHER" id="PTHR11895:SF151">
    <property type="entry name" value="GLUTAMYL-TRNA(GLN) AMIDOTRANSFERASE SUBUNIT A"/>
    <property type="match status" value="1"/>
</dbReference>
<dbReference type="InterPro" id="IPR023631">
    <property type="entry name" value="Amidase_dom"/>
</dbReference>
<sequence>MTSPTSSVADLAALRGADAELRAFASLLDDAAAAAQATRLEGPLAGQWIAVKDIFDTAQLPTGYGSPIYAGHQPASDAAIVGIIRRAGGLVIGKSETTEFAFLQPAPTLNPAAPGCTPGGSSAGSAAAVAAGMVPLAVGSQTGGSTIRPASYCGIVGFKPTFALLPTAGMKCFSWSLDTVGLFARTVGEVAAFARAASGTRIGELPARAPGQWVVGVPDSYPWGELTPSARQAMERGVAALRAAGVRVVSCALPSWGADAFAIHDTIQGWEAVRSLAHEMETASDKFSALLRDTLAGYARITDAEYAIAQAKAVHAQAAARHWFDGIDVLLTPSAPDEPPEGYASTGVSTFNRAWTLLGTPCVGVPGAVGVKGRPMGLQLVARPGEDALCLAAGAMLEAALRD</sequence>
<name>A0A7X6DFP8_9BURK</name>
<organism evidence="2 3">
    <name type="scientific">Ramlibacter lithotrophicus</name>
    <dbReference type="NCBI Taxonomy" id="2606681"/>
    <lineage>
        <taxon>Bacteria</taxon>
        <taxon>Pseudomonadati</taxon>
        <taxon>Pseudomonadota</taxon>
        <taxon>Betaproteobacteria</taxon>
        <taxon>Burkholderiales</taxon>
        <taxon>Comamonadaceae</taxon>
        <taxon>Ramlibacter</taxon>
    </lineage>
</organism>
<dbReference type="Proteomes" id="UP000521868">
    <property type="component" value="Unassembled WGS sequence"/>
</dbReference>
<keyword evidence="3" id="KW-1185">Reference proteome</keyword>
<protein>
    <submittedName>
        <fullName evidence="2">Amidase</fullName>
    </submittedName>
</protein>
<evidence type="ECO:0000313" key="2">
    <source>
        <dbReference type="EMBL" id="NKE66331.1"/>
    </source>
</evidence>
<reference evidence="2 3" key="1">
    <citation type="journal article" date="2020" name="Nature">
        <title>Bacterial chemolithoautotrophy via manganese oxidation.</title>
        <authorList>
            <person name="Yu H."/>
            <person name="Leadbetter J.R."/>
        </authorList>
    </citation>
    <scope>NUCLEOTIDE SEQUENCE [LARGE SCALE GENOMIC DNA]</scope>
    <source>
        <strain evidence="2 3">RBP-1</strain>
    </source>
</reference>